<sequence>MVTAAHGLFQPHKSHQCASALLSSLIRIGYLIKELFEKWVIGNLTHWTIHATAEAPTSHLYSETGGRPTAHVDSYKKLCISQDETQPSVCLRALFIPKACISGRSPFEIRTLATVARALIFVYVVTANAIEAQKNRPSANRDGSILVIGGLANSSQIKSFAACLEEQIKSCKTKTQCRHRLSAAPNSHGAGAKSFSSKLLDYKKKNPIHSTSAVPPARQLSGRPLCCRRDSLRISATFAKHLSHKYDGVGDTDDGSGPGARPSAGTARARPGPDAEALKPRTRIVP</sequence>
<dbReference type="EMBL" id="BGZK01000025">
    <property type="protein sequence ID" value="GBP07214.1"/>
    <property type="molecule type" value="Genomic_DNA"/>
</dbReference>
<evidence type="ECO:0000313" key="3">
    <source>
        <dbReference type="Proteomes" id="UP000299102"/>
    </source>
</evidence>
<gene>
    <name evidence="2" type="ORF">EVAR_92101_1</name>
</gene>
<dbReference type="Proteomes" id="UP000299102">
    <property type="component" value="Unassembled WGS sequence"/>
</dbReference>
<name>A0A4C1SZ87_EUMVA</name>
<feature type="region of interest" description="Disordered" evidence="1">
    <location>
        <begin position="245"/>
        <end position="286"/>
    </location>
</feature>
<accession>A0A4C1SZ87</accession>
<keyword evidence="3" id="KW-1185">Reference proteome</keyword>
<evidence type="ECO:0000256" key="1">
    <source>
        <dbReference type="SAM" id="MobiDB-lite"/>
    </source>
</evidence>
<proteinExistence type="predicted"/>
<evidence type="ECO:0000313" key="2">
    <source>
        <dbReference type="EMBL" id="GBP07214.1"/>
    </source>
</evidence>
<protein>
    <submittedName>
        <fullName evidence="2">Uncharacterized protein</fullName>
    </submittedName>
</protein>
<dbReference type="AlphaFoldDB" id="A0A4C1SZ87"/>
<comment type="caution">
    <text evidence="2">The sequence shown here is derived from an EMBL/GenBank/DDBJ whole genome shotgun (WGS) entry which is preliminary data.</text>
</comment>
<organism evidence="2 3">
    <name type="scientific">Eumeta variegata</name>
    <name type="common">Bagworm moth</name>
    <name type="synonym">Eumeta japonica</name>
    <dbReference type="NCBI Taxonomy" id="151549"/>
    <lineage>
        <taxon>Eukaryota</taxon>
        <taxon>Metazoa</taxon>
        <taxon>Ecdysozoa</taxon>
        <taxon>Arthropoda</taxon>
        <taxon>Hexapoda</taxon>
        <taxon>Insecta</taxon>
        <taxon>Pterygota</taxon>
        <taxon>Neoptera</taxon>
        <taxon>Endopterygota</taxon>
        <taxon>Lepidoptera</taxon>
        <taxon>Glossata</taxon>
        <taxon>Ditrysia</taxon>
        <taxon>Tineoidea</taxon>
        <taxon>Psychidae</taxon>
        <taxon>Oiketicinae</taxon>
        <taxon>Eumeta</taxon>
    </lineage>
</organism>
<reference evidence="2 3" key="1">
    <citation type="journal article" date="2019" name="Commun. Biol.">
        <title>The bagworm genome reveals a unique fibroin gene that provides high tensile strength.</title>
        <authorList>
            <person name="Kono N."/>
            <person name="Nakamura H."/>
            <person name="Ohtoshi R."/>
            <person name="Tomita M."/>
            <person name="Numata K."/>
            <person name="Arakawa K."/>
        </authorList>
    </citation>
    <scope>NUCLEOTIDE SEQUENCE [LARGE SCALE GENOMIC DNA]</scope>
</reference>